<dbReference type="EMBL" id="JBFOLK010000008">
    <property type="protein sequence ID" value="KAL2492275.1"/>
    <property type="molecule type" value="Genomic_DNA"/>
</dbReference>
<sequence length="206" mass="22922">MIFSNQNRIHGKERRIMTKLVCGISWSSLDGLDVVSSSPAISDTLLSELEALQSELDALSAELDHPLVRVSRFKARVDKVAKELDEFLEGVIQGSLDAGQDQNGIGQLVETLNLGRNPESFSFLNSSIDFKGLDFQLIPFVAGQRRCPGIGFAMETIEFALASIVHKFDWKLPNGEKEEDFDMTKHPGITVHRRKPLLAVATQYCF</sequence>
<evidence type="ECO:0000256" key="5">
    <source>
        <dbReference type="ARBA" id="ARBA00023004"/>
    </source>
</evidence>
<dbReference type="GO" id="GO:0046872">
    <property type="term" value="F:metal ion binding"/>
    <property type="evidence" value="ECO:0007669"/>
    <property type="project" value="UniProtKB-KW"/>
</dbReference>
<evidence type="ECO:0000256" key="2">
    <source>
        <dbReference type="ARBA" id="ARBA00010617"/>
    </source>
</evidence>
<protein>
    <recommendedName>
        <fullName evidence="8">Cytochrome P450</fullName>
    </recommendedName>
</protein>
<dbReference type="InterPro" id="IPR001128">
    <property type="entry name" value="Cyt_P450"/>
</dbReference>
<keyword evidence="3" id="KW-0349">Heme</keyword>
<comment type="caution">
    <text evidence="6">The sequence shown here is derived from an EMBL/GenBank/DDBJ whole genome shotgun (WGS) entry which is preliminary data.</text>
</comment>
<evidence type="ECO:0000313" key="7">
    <source>
        <dbReference type="Proteomes" id="UP001604336"/>
    </source>
</evidence>
<keyword evidence="7" id="KW-1185">Reference proteome</keyword>
<gene>
    <name evidence="6" type="ORF">Adt_27903</name>
</gene>
<name>A0ABD1RV13_9LAMI</name>
<dbReference type="AlphaFoldDB" id="A0ABD1RV13"/>
<evidence type="ECO:0000256" key="1">
    <source>
        <dbReference type="ARBA" id="ARBA00001971"/>
    </source>
</evidence>
<comment type="cofactor">
    <cofactor evidence="1">
        <name>heme</name>
        <dbReference type="ChEBI" id="CHEBI:30413"/>
    </cofactor>
</comment>
<dbReference type="Proteomes" id="UP001604336">
    <property type="component" value="Unassembled WGS sequence"/>
</dbReference>
<dbReference type="PANTHER" id="PTHR47955:SF15">
    <property type="entry name" value="CYTOCHROME P450 71A2-LIKE"/>
    <property type="match status" value="1"/>
</dbReference>
<dbReference type="Pfam" id="PF00067">
    <property type="entry name" value="p450"/>
    <property type="match status" value="1"/>
</dbReference>
<keyword evidence="5" id="KW-0408">Iron</keyword>
<comment type="similarity">
    <text evidence="2">Belongs to the cytochrome P450 family.</text>
</comment>
<evidence type="ECO:0000256" key="4">
    <source>
        <dbReference type="ARBA" id="ARBA00022723"/>
    </source>
</evidence>
<dbReference type="SUPFAM" id="SSF48264">
    <property type="entry name" value="Cytochrome P450"/>
    <property type="match status" value="1"/>
</dbReference>
<evidence type="ECO:0000256" key="3">
    <source>
        <dbReference type="ARBA" id="ARBA00022617"/>
    </source>
</evidence>
<dbReference type="InterPro" id="IPR036396">
    <property type="entry name" value="Cyt_P450_sf"/>
</dbReference>
<organism evidence="6 7">
    <name type="scientific">Abeliophyllum distichum</name>
    <dbReference type="NCBI Taxonomy" id="126358"/>
    <lineage>
        <taxon>Eukaryota</taxon>
        <taxon>Viridiplantae</taxon>
        <taxon>Streptophyta</taxon>
        <taxon>Embryophyta</taxon>
        <taxon>Tracheophyta</taxon>
        <taxon>Spermatophyta</taxon>
        <taxon>Magnoliopsida</taxon>
        <taxon>eudicotyledons</taxon>
        <taxon>Gunneridae</taxon>
        <taxon>Pentapetalae</taxon>
        <taxon>asterids</taxon>
        <taxon>lamiids</taxon>
        <taxon>Lamiales</taxon>
        <taxon>Oleaceae</taxon>
        <taxon>Forsythieae</taxon>
        <taxon>Abeliophyllum</taxon>
    </lineage>
</organism>
<keyword evidence="4" id="KW-0479">Metal-binding</keyword>
<dbReference type="PANTHER" id="PTHR47955">
    <property type="entry name" value="CYTOCHROME P450 FAMILY 71 PROTEIN"/>
    <property type="match status" value="1"/>
</dbReference>
<evidence type="ECO:0000313" key="6">
    <source>
        <dbReference type="EMBL" id="KAL2492275.1"/>
    </source>
</evidence>
<evidence type="ECO:0008006" key="8">
    <source>
        <dbReference type="Google" id="ProtNLM"/>
    </source>
</evidence>
<dbReference type="Gene3D" id="1.10.630.10">
    <property type="entry name" value="Cytochrome P450"/>
    <property type="match status" value="1"/>
</dbReference>
<proteinExistence type="inferred from homology"/>
<accession>A0ABD1RV13</accession>
<reference evidence="7" key="1">
    <citation type="submission" date="2024-07" db="EMBL/GenBank/DDBJ databases">
        <title>Two chromosome-level genome assemblies of Korean endemic species Abeliophyllum distichum and Forsythia ovata (Oleaceae).</title>
        <authorList>
            <person name="Jang H."/>
        </authorList>
    </citation>
    <scope>NUCLEOTIDE SEQUENCE [LARGE SCALE GENOMIC DNA]</scope>
</reference>